<dbReference type="Pfam" id="PF06222">
    <property type="entry name" value="Phage_TAC_1"/>
    <property type="match status" value="1"/>
</dbReference>
<name>A0A793CU94_ECOLX</name>
<proteinExistence type="predicted"/>
<feature type="non-terminal residue" evidence="1">
    <location>
        <position position="111"/>
    </location>
</feature>
<reference evidence="1" key="2">
    <citation type="submission" date="2020-03" db="EMBL/GenBank/DDBJ databases">
        <authorList>
            <consortium name="NCBI Pathogen Detection Project"/>
        </authorList>
    </citation>
    <scope>NUCLEOTIDE SEQUENCE</scope>
    <source>
        <strain evidence="1">2015C-3864</strain>
        <strain evidence="2">2015C-3865</strain>
    </source>
</reference>
<dbReference type="InterPro" id="IPR038556">
    <property type="entry name" value="TAC_Gp13-like_sf"/>
</dbReference>
<dbReference type="PROSITE" id="PS00430">
    <property type="entry name" value="TONB_DEPENDENT_REC_1"/>
    <property type="match status" value="1"/>
</dbReference>
<dbReference type="AlphaFoldDB" id="A0A793CU94"/>
<protein>
    <submittedName>
        <fullName evidence="1">Phage tail protein</fullName>
    </submittedName>
</protein>
<dbReference type="EMBL" id="DABDWV010000099">
    <property type="protein sequence ID" value="HAI2741877.1"/>
    <property type="molecule type" value="Genomic_DNA"/>
</dbReference>
<reference evidence="1" key="1">
    <citation type="journal article" date="2018" name="Genome Biol.">
        <title>SKESA: strategic k-mer extension for scrupulous assemblies.</title>
        <authorList>
            <person name="Souvorov A."/>
            <person name="Agarwala R."/>
            <person name="Lipman D.J."/>
        </authorList>
    </citation>
    <scope>NUCLEOTIDE SEQUENCE</scope>
    <source>
        <strain evidence="1">2015C-3864</strain>
        <strain evidence="2">2015C-3865</strain>
    </source>
</reference>
<dbReference type="Gene3D" id="3.30.2220.20">
    <property type="entry name" value="Phage tail assembly chaperone gp13-like"/>
    <property type="match status" value="1"/>
</dbReference>
<dbReference type="InterPro" id="IPR010411">
    <property type="entry name" value="TAC_Gp13-like"/>
</dbReference>
<sequence length="111" mass="12596">MKKDLKTLALARLSGFRHKTVKVPEWGNVSVVLREPSAEAWYLWQDVLNGDGEDDDTLSVVAKTRRNLEADVTLFCDVLCDTDLQRVFTPDDREQVLAVYGPVHARLLRQA</sequence>
<accession>A0A793CU94</accession>
<comment type="caution">
    <text evidence="1">The sequence shown here is derived from an EMBL/GenBank/DDBJ whole genome shotgun (WGS) entry which is preliminary data.</text>
</comment>
<evidence type="ECO:0000313" key="1">
    <source>
        <dbReference type="EMBL" id="HAI2721185.1"/>
    </source>
</evidence>
<dbReference type="EMBL" id="DABDWT010000105">
    <property type="protein sequence ID" value="HAI2721185.1"/>
    <property type="molecule type" value="Genomic_DNA"/>
</dbReference>
<dbReference type="InterPro" id="IPR010916">
    <property type="entry name" value="TonB_box_CS"/>
</dbReference>
<gene>
    <name evidence="2" type="ORF">HJK56_004848</name>
    <name evidence="1" type="ORF">HJK63_004858</name>
</gene>
<evidence type="ECO:0000313" key="2">
    <source>
        <dbReference type="EMBL" id="HAI2741877.1"/>
    </source>
</evidence>
<organism evidence="1">
    <name type="scientific">Escherichia coli</name>
    <dbReference type="NCBI Taxonomy" id="562"/>
    <lineage>
        <taxon>Bacteria</taxon>
        <taxon>Pseudomonadati</taxon>
        <taxon>Pseudomonadota</taxon>
        <taxon>Gammaproteobacteria</taxon>
        <taxon>Enterobacterales</taxon>
        <taxon>Enterobacteriaceae</taxon>
        <taxon>Escherichia</taxon>
    </lineage>
</organism>